<dbReference type="AlphaFoldDB" id="A0A5B7F812"/>
<organism evidence="2 3">
    <name type="scientific">Portunus trituberculatus</name>
    <name type="common">Swimming crab</name>
    <name type="synonym">Neptunus trituberculatus</name>
    <dbReference type="NCBI Taxonomy" id="210409"/>
    <lineage>
        <taxon>Eukaryota</taxon>
        <taxon>Metazoa</taxon>
        <taxon>Ecdysozoa</taxon>
        <taxon>Arthropoda</taxon>
        <taxon>Crustacea</taxon>
        <taxon>Multicrustacea</taxon>
        <taxon>Malacostraca</taxon>
        <taxon>Eumalacostraca</taxon>
        <taxon>Eucarida</taxon>
        <taxon>Decapoda</taxon>
        <taxon>Pleocyemata</taxon>
        <taxon>Brachyura</taxon>
        <taxon>Eubrachyura</taxon>
        <taxon>Portunoidea</taxon>
        <taxon>Portunidae</taxon>
        <taxon>Portuninae</taxon>
        <taxon>Portunus</taxon>
    </lineage>
</organism>
<dbReference type="EMBL" id="VSRR010004776">
    <property type="protein sequence ID" value="MPC40684.1"/>
    <property type="molecule type" value="Genomic_DNA"/>
</dbReference>
<proteinExistence type="predicted"/>
<accession>A0A5B7F812</accession>
<feature type="region of interest" description="Disordered" evidence="1">
    <location>
        <begin position="43"/>
        <end position="77"/>
    </location>
</feature>
<dbReference type="Proteomes" id="UP000324222">
    <property type="component" value="Unassembled WGS sequence"/>
</dbReference>
<evidence type="ECO:0000256" key="1">
    <source>
        <dbReference type="SAM" id="MobiDB-lite"/>
    </source>
</evidence>
<evidence type="ECO:0000313" key="2">
    <source>
        <dbReference type="EMBL" id="MPC40684.1"/>
    </source>
</evidence>
<reference evidence="2 3" key="1">
    <citation type="submission" date="2019-05" db="EMBL/GenBank/DDBJ databases">
        <title>Another draft genome of Portunus trituberculatus and its Hox gene families provides insights of decapod evolution.</title>
        <authorList>
            <person name="Jeong J.-H."/>
            <person name="Song I."/>
            <person name="Kim S."/>
            <person name="Choi T."/>
            <person name="Kim D."/>
            <person name="Ryu S."/>
            <person name="Kim W."/>
        </authorList>
    </citation>
    <scope>NUCLEOTIDE SEQUENCE [LARGE SCALE GENOMIC DNA]</scope>
    <source>
        <tissue evidence="2">Muscle</tissue>
    </source>
</reference>
<name>A0A5B7F812_PORTR</name>
<protein>
    <submittedName>
        <fullName evidence="2">Uncharacterized protein</fullName>
    </submittedName>
</protein>
<gene>
    <name evidence="2" type="ORF">E2C01_034249</name>
</gene>
<keyword evidence="3" id="KW-1185">Reference proteome</keyword>
<feature type="compositionally biased region" description="Low complexity" evidence="1">
    <location>
        <begin position="50"/>
        <end position="67"/>
    </location>
</feature>
<sequence length="77" mass="8285">MPRRSPPAATTQQSPADKLLSAVPLAMVVLFEVTHYSKISSIRPSPLYFNSHSSNRTSTSSSSSSSSQNITCVISTR</sequence>
<feature type="compositionally biased region" description="Polar residues" evidence="1">
    <location>
        <begin position="68"/>
        <end position="77"/>
    </location>
</feature>
<comment type="caution">
    <text evidence="2">The sequence shown here is derived from an EMBL/GenBank/DDBJ whole genome shotgun (WGS) entry which is preliminary data.</text>
</comment>
<evidence type="ECO:0000313" key="3">
    <source>
        <dbReference type="Proteomes" id="UP000324222"/>
    </source>
</evidence>